<dbReference type="AlphaFoldDB" id="A0A7W9JHW4"/>
<keyword evidence="4" id="KW-1185">Reference proteome</keyword>
<organism evidence="3 4">
    <name type="scientific">Micrococcus endophyticus</name>
    <dbReference type="NCBI Taxonomy" id="455343"/>
    <lineage>
        <taxon>Bacteria</taxon>
        <taxon>Bacillati</taxon>
        <taxon>Actinomycetota</taxon>
        <taxon>Actinomycetes</taxon>
        <taxon>Micrococcales</taxon>
        <taxon>Micrococcaceae</taxon>
        <taxon>Micrococcus</taxon>
    </lineage>
</organism>
<evidence type="ECO:0000256" key="2">
    <source>
        <dbReference type="SAM" id="Phobius"/>
    </source>
</evidence>
<keyword evidence="2" id="KW-0812">Transmembrane</keyword>
<proteinExistence type="predicted"/>
<comment type="caution">
    <text evidence="3">The sequence shown here is derived from an EMBL/GenBank/DDBJ whole genome shotgun (WGS) entry which is preliminary data.</text>
</comment>
<keyword evidence="2" id="KW-1133">Transmembrane helix</keyword>
<feature type="compositionally biased region" description="Basic and acidic residues" evidence="1">
    <location>
        <begin position="89"/>
        <end position="106"/>
    </location>
</feature>
<protein>
    <submittedName>
        <fullName evidence="3">Uncharacterized protein</fullName>
    </submittedName>
</protein>
<reference evidence="3 4" key="1">
    <citation type="submission" date="2020-08" db="EMBL/GenBank/DDBJ databases">
        <title>Sequencing the genomes of 1000 actinobacteria strains.</title>
        <authorList>
            <person name="Klenk H.-P."/>
        </authorList>
    </citation>
    <scope>NUCLEOTIDE SEQUENCE [LARGE SCALE GENOMIC DNA]</scope>
    <source>
        <strain evidence="3 4">DSM 17945</strain>
    </source>
</reference>
<feature type="region of interest" description="Disordered" evidence="1">
    <location>
        <begin position="66"/>
        <end position="123"/>
    </location>
</feature>
<evidence type="ECO:0000313" key="4">
    <source>
        <dbReference type="Proteomes" id="UP000567246"/>
    </source>
</evidence>
<name>A0A7W9JHW4_9MICC</name>
<sequence length="123" mass="12769">MTRRAWRLRIVLASTAFGALVVLLTVGLSVVPAWVIGALPDPALQYPAAAVLAAAVASAVHGVLSLTTTPTPQPVPDVVRPGPSTGWREGSRFPHESTPEGSRFPHESVGAAGEGTGRSQRAR</sequence>
<accession>A0A7W9JHW4</accession>
<gene>
    <name evidence="3" type="ORF">HDA33_000537</name>
</gene>
<keyword evidence="2" id="KW-0472">Membrane</keyword>
<evidence type="ECO:0000313" key="3">
    <source>
        <dbReference type="EMBL" id="MBB5847973.1"/>
    </source>
</evidence>
<dbReference type="EMBL" id="JACHMW010000001">
    <property type="protein sequence ID" value="MBB5847973.1"/>
    <property type="molecule type" value="Genomic_DNA"/>
</dbReference>
<dbReference type="Proteomes" id="UP000567246">
    <property type="component" value="Unassembled WGS sequence"/>
</dbReference>
<evidence type="ECO:0000256" key="1">
    <source>
        <dbReference type="SAM" id="MobiDB-lite"/>
    </source>
</evidence>
<feature type="transmembrane region" description="Helical" evidence="2">
    <location>
        <begin position="43"/>
        <end position="64"/>
    </location>
</feature>